<keyword evidence="6 7" id="KW-0067">ATP-binding</keyword>
<dbReference type="RefSeq" id="WP_217637171.1">
    <property type="nucleotide sequence ID" value="NZ_FMZF01000003.1"/>
</dbReference>
<dbReference type="STRING" id="1190417.SAMN05660690_2609"/>
<evidence type="ECO:0000313" key="11">
    <source>
        <dbReference type="Proteomes" id="UP000199416"/>
    </source>
</evidence>
<dbReference type="EMBL" id="FMZF01000003">
    <property type="protein sequence ID" value="SDC80152.1"/>
    <property type="molecule type" value="Genomic_DNA"/>
</dbReference>
<dbReference type="GO" id="GO:0004674">
    <property type="term" value="F:protein serine/threonine kinase activity"/>
    <property type="evidence" value="ECO:0007669"/>
    <property type="project" value="UniProtKB-KW"/>
</dbReference>
<feature type="region of interest" description="Disordered" evidence="8">
    <location>
        <begin position="577"/>
        <end position="787"/>
    </location>
</feature>
<evidence type="ECO:0000259" key="9">
    <source>
        <dbReference type="PROSITE" id="PS50011"/>
    </source>
</evidence>
<keyword evidence="3" id="KW-0808">Transferase</keyword>
<keyword evidence="4 7" id="KW-0547">Nucleotide-binding</keyword>
<feature type="compositionally biased region" description="Gly residues" evidence="8">
    <location>
        <begin position="776"/>
        <end position="787"/>
    </location>
</feature>
<dbReference type="AlphaFoldDB" id="A0A1G6PIT0"/>
<dbReference type="EC" id="2.7.11.1" evidence="1"/>
<feature type="compositionally biased region" description="Acidic residues" evidence="8">
    <location>
        <begin position="742"/>
        <end position="769"/>
    </location>
</feature>
<evidence type="ECO:0000256" key="1">
    <source>
        <dbReference type="ARBA" id="ARBA00012513"/>
    </source>
</evidence>
<dbReference type="PANTHER" id="PTHR43289:SF6">
    <property type="entry name" value="SERINE_THREONINE-PROTEIN KINASE NEKL-3"/>
    <property type="match status" value="1"/>
</dbReference>
<dbReference type="PROSITE" id="PS50011">
    <property type="entry name" value="PROTEIN_KINASE_DOM"/>
    <property type="match status" value="1"/>
</dbReference>
<dbReference type="Pfam" id="PF00069">
    <property type="entry name" value="Pkinase"/>
    <property type="match status" value="1"/>
</dbReference>
<organism evidence="10 11">
    <name type="scientific">Geodermatophilus telluris</name>
    <dbReference type="NCBI Taxonomy" id="1190417"/>
    <lineage>
        <taxon>Bacteria</taxon>
        <taxon>Bacillati</taxon>
        <taxon>Actinomycetota</taxon>
        <taxon>Actinomycetes</taxon>
        <taxon>Geodermatophilales</taxon>
        <taxon>Geodermatophilaceae</taxon>
        <taxon>Geodermatophilus</taxon>
    </lineage>
</organism>
<feature type="compositionally biased region" description="Low complexity" evidence="8">
    <location>
        <begin position="623"/>
        <end position="641"/>
    </location>
</feature>
<evidence type="ECO:0000256" key="6">
    <source>
        <dbReference type="ARBA" id="ARBA00022840"/>
    </source>
</evidence>
<proteinExistence type="predicted"/>
<dbReference type="Gene3D" id="3.30.200.20">
    <property type="entry name" value="Phosphorylase Kinase, domain 1"/>
    <property type="match status" value="1"/>
</dbReference>
<feature type="compositionally biased region" description="Pro residues" evidence="8">
    <location>
        <begin position="695"/>
        <end position="706"/>
    </location>
</feature>
<dbReference type="InterPro" id="IPR008271">
    <property type="entry name" value="Ser/Thr_kinase_AS"/>
</dbReference>
<feature type="compositionally biased region" description="Low complexity" evidence="8">
    <location>
        <begin position="409"/>
        <end position="421"/>
    </location>
</feature>
<gene>
    <name evidence="10" type="ORF">SAMN05660690_2609</name>
</gene>
<protein>
    <recommendedName>
        <fullName evidence="1">non-specific serine/threonine protein kinase</fullName>
        <ecNumber evidence="1">2.7.11.1</ecNumber>
    </recommendedName>
</protein>
<dbReference type="InterPro" id="IPR046704">
    <property type="entry name" value="DUF6777"/>
</dbReference>
<dbReference type="SUPFAM" id="SSF56112">
    <property type="entry name" value="Protein kinase-like (PK-like)"/>
    <property type="match status" value="1"/>
</dbReference>
<evidence type="ECO:0000313" key="10">
    <source>
        <dbReference type="EMBL" id="SDC80152.1"/>
    </source>
</evidence>
<evidence type="ECO:0000256" key="3">
    <source>
        <dbReference type="ARBA" id="ARBA00022679"/>
    </source>
</evidence>
<dbReference type="Proteomes" id="UP000199416">
    <property type="component" value="Unassembled WGS sequence"/>
</dbReference>
<dbReference type="PROSITE" id="PS00107">
    <property type="entry name" value="PROTEIN_KINASE_ATP"/>
    <property type="match status" value="1"/>
</dbReference>
<keyword evidence="5 10" id="KW-0418">Kinase</keyword>
<feature type="compositionally biased region" description="Acidic residues" evidence="8">
    <location>
        <begin position="642"/>
        <end position="666"/>
    </location>
</feature>
<dbReference type="InterPro" id="IPR000719">
    <property type="entry name" value="Prot_kinase_dom"/>
</dbReference>
<evidence type="ECO:0000256" key="7">
    <source>
        <dbReference type="PROSITE-ProRule" id="PRU10141"/>
    </source>
</evidence>
<keyword evidence="11" id="KW-1185">Reference proteome</keyword>
<evidence type="ECO:0000256" key="4">
    <source>
        <dbReference type="ARBA" id="ARBA00022741"/>
    </source>
</evidence>
<dbReference type="FunFam" id="1.10.510.10:FF:000021">
    <property type="entry name" value="Serine/threonine protein kinase"/>
    <property type="match status" value="1"/>
</dbReference>
<keyword evidence="2 10" id="KW-0723">Serine/threonine-protein kinase</keyword>
<accession>A0A1G6PIT0</accession>
<feature type="compositionally biased region" description="Basic and acidic residues" evidence="8">
    <location>
        <begin position="386"/>
        <end position="408"/>
    </location>
</feature>
<feature type="domain" description="Protein kinase" evidence="9">
    <location>
        <begin position="9"/>
        <end position="274"/>
    </location>
</feature>
<dbReference type="InterPro" id="IPR011009">
    <property type="entry name" value="Kinase-like_dom_sf"/>
</dbReference>
<dbReference type="PROSITE" id="PS00108">
    <property type="entry name" value="PROTEIN_KINASE_ST"/>
    <property type="match status" value="1"/>
</dbReference>
<dbReference type="GO" id="GO:0005524">
    <property type="term" value="F:ATP binding"/>
    <property type="evidence" value="ECO:0007669"/>
    <property type="project" value="UniProtKB-UniRule"/>
</dbReference>
<feature type="region of interest" description="Disordered" evidence="8">
    <location>
        <begin position="277"/>
        <end position="345"/>
    </location>
</feature>
<dbReference type="CDD" id="cd14014">
    <property type="entry name" value="STKc_PknB_like"/>
    <property type="match status" value="1"/>
</dbReference>
<name>A0A1G6PIT0_9ACTN</name>
<feature type="compositionally biased region" description="Acidic residues" evidence="8">
    <location>
        <begin position="708"/>
        <end position="729"/>
    </location>
</feature>
<evidence type="ECO:0000256" key="2">
    <source>
        <dbReference type="ARBA" id="ARBA00022527"/>
    </source>
</evidence>
<dbReference type="SMART" id="SM00220">
    <property type="entry name" value="S_TKc"/>
    <property type="match status" value="1"/>
</dbReference>
<feature type="region of interest" description="Disordered" evidence="8">
    <location>
        <begin position="376"/>
        <end position="431"/>
    </location>
</feature>
<feature type="compositionally biased region" description="Pro residues" evidence="8">
    <location>
        <begin position="289"/>
        <end position="330"/>
    </location>
</feature>
<dbReference type="Gene3D" id="1.10.510.10">
    <property type="entry name" value="Transferase(Phosphotransferase) domain 1"/>
    <property type="match status" value="1"/>
</dbReference>
<reference evidence="11" key="1">
    <citation type="submission" date="2016-10" db="EMBL/GenBank/DDBJ databases">
        <authorList>
            <person name="Varghese N."/>
            <person name="Submissions S."/>
        </authorList>
    </citation>
    <scope>NUCLEOTIDE SEQUENCE [LARGE SCALE GENOMIC DNA]</scope>
    <source>
        <strain evidence="11">DSM 45421</strain>
    </source>
</reference>
<evidence type="ECO:0000256" key="5">
    <source>
        <dbReference type="ARBA" id="ARBA00022777"/>
    </source>
</evidence>
<feature type="compositionally biased region" description="Acidic residues" evidence="8">
    <location>
        <begin position="673"/>
        <end position="689"/>
    </location>
</feature>
<evidence type="ECO:0000256" key="8">
    <source>
        <dbReference type="SAM" id="MobiDB-lite"/>
    </source>
</evidence>
<sequence>MSLETFGPYELLERLGRGGMGEVHRARDTRRGRVVALKRLLPELADDELFRSRFYRECHGAARLSEAHVVPIHDFGEIDGRLYLDMRLVDGRDLEEVLRDGRLLPGRAVEVVGQVAAALDAAHATGLVHRDVKPSNVLLAEGTLAPHCYLVDFGIAGSTDGSTGAALTRTGMFVGTLEYVAPERLDDRPTDHRVDVYSLACLLYETLTGLPPFPASGVAALCAAHLYREPPRPSDAVPSLPAALDAVVARGMAKDPDERYPTAGALALAARAALSGGTGPVQRAAPVTAAPPPPGPPPPGPPPPGPPPPGPPPPGPPPPAPPPPAPPPAGVPAARRPAPPPRSGHRRRVAVLLAAAVALALAVVGGVAATRLTGEAAASTVVAEPADSRGERPFTDKAEKGAGAERGEPTTAPATSTRAPRVQQVSGDQPGLYGGTGVNTCDAAGLIAFLASHPAHARAWAAAEGIDPDDLPAYLARLTPVVLRFDTAVTNHGYVDGRATPFQSVLQAGTAVLVDERGVPRVRCACGNPLAAPEARPDPEYTGEVWPSFTASAVVLVVQATVVLEAIVVVEGDGAVEDRPVGTAGDDDVPSSPADAQEAQAFAKGEAATSSTPPSSTPPTSTPPVAGQSAEEQPASEAPVEPAEEQEPGEAPVEEPAGDVPGEEPAEAPAAEEPLDEPAEEVPGDEDPAGEVPGGEPPAVDPPAQEPVPEDPAVEDPPAEDPAVEDPAVEDPAGQAPLGDEPPAEDPPAEDPPVEEPATEEPPVEEPATEEPAPGEGTGEGEPGPVT</sequence>
<dbReference type="Pfam" id="PF20568">
    <property type="entry name" value="DUF6777"/>
    <property type="match status" value="1"/>
</dbReference>
<feature type="binding site" evidence="7">
    <location>
        <position position="38"/>
    </location>
    <ligand>
        <name>ATP</name>
        <dbReference type="ChEBI" id="CHEBI:30616"/>
    </ligand>
</feature>
<dbReference type="InterPro" id="IPR017441">
    <property type="entry name" value="Protein_kinase_ATP_BS"/>
</dbReference>
<dbReference type="PANTHER" id="PTHR43289">
    <property type="entry name" value="MITOGEN-ACTIVATED PROTEIN KINASE KINASE KINASE 20-RELATED"/>
    <property type="match status" value="1"/>
</dbReference>